<proteinExistence type="predicted"/>
<evidence type="ECO:0000256" key="4">
    <source>
        <dbReference type="SAM" id="SignalP"/>
    </source>
</evidence>
<gene>
    <name evidence="6" type="ORF">Tsubulata_039505</name>
</gene>
<feature type="region of interest" description="Disordered" evidence="3">
    <location>
        <begin position="440"/>
        <end position="459"/>
    </location>
</feature>
<keyword evidence="7" id="KW-1185">Reference proteome</keyword>
<evidence type="ECO:0000259" key="5">
    <source>
        <dbReference type="Pfam" id="PF16845"/>
    </source>
</evidence>
<sequence length="542" mass="59257">MERHCLLLCLLFLAAAGATAQSWWLDPKMEEMSKFAVATHNQQKKTALEFESVYDVRRQMVRGNYVYDIYLTAKEGGVGSDLDFVASVYGLISHATYKCKLQKRPNEGKELQEYDSYGPWMRAKELYGKRYSGLKSFAKVPFTCPSGTSEPQSLQDTVNLEVQVNVPDAQECRTPATFLRKRKAGPDLPISPIHESSRKHHSDLMQTVAEIVEDLDKNIHVQASASKPSWKRLARATKVGYRTSANDWGQAYETGECTSDGMDVVVPIPFGDSREPAAPPAGDLPGYLANVFYIFISLAHDSAVDCEDRVLSRGHDSCKLPNSSEGRGNLGSWADIFALGKGNAAYMNRSSARAKHTTADWLGDTSRKQCLTVELRSSRNVAASAKSDQAGWSALRSVGPVLLRGRGHKGGGEDGGGGLSGAPPTHLSLLPHQSLPWRSIAQSCRSPPPPPSRRPARDHLLQCRCSRTSPSPDEYDATEIGAGLAAAVEGQSTDHDRAQRPIRLPPSPLRGYVGPTELIGSVLLPILVVWVGDGYRILWMTV</sequence>
<dbReference type="SUPFAM" id="SSF54403">
    <property type="entry name" value="Cystatin/monellin"/>
    <property type="match status" value="1"/>
</dbReference>
<keyword evidence="1" id="KW-0646">Protease inhibitor</keyword>
<evidence type="ECO:0000313" key="6">
    <source>
        <dbReference type="EMBL" id="KAJ4847902.1"/>
    </source>
</evidence>
<evidence type="ECO:0000256" key="2">
    <source>
        <dbReference type="ARBA" id="ARBA00022704"/>
    </source>
</evidence>
<reference evidence="6" key="2">
    <citation type="journal article" date="2023" name="Plants (Basel)">
        <title>Annotation of the Turnera subulata (Passifloraceae) Draft Genome Reveals the S-Locus Evolved after the Divergence of Turneroideae from Passifloroideae in a Stepwise Manner.</title>
        <authorList>
            <person name="Henning P.M."/>
            <person name="Roalson E.H."/>
            <person name="Mir W."/>
            <person name="McCubbin A.G."/>
            <person name="Shore J.S."/>
        </authorList>
    </citation>
    <scope>NUCLEOTIDE SEQUENCE</scope>
    <source>
        <strain evidence="6">F60SS</strain>
    </source>
</reference>
<dbReference type="EMBL" id="JAKUCV010001060">
    <property type="protein sequence ID" value="KAJ4847902.1"/>
    <property type="molecule type" value="Genomic_DNA"/>
</dbReference>
<dbReference type="InterPro" id="IPR046350">
    <property type="entry name" value="Cystatin_sf"/>
</dbReference>
<dbReference type="InterPro" id="IPR000010">
    <property type="entry name" value="Cystatin_dom"/>
</dbReference>
<feature type="domain" description="Cystatin" evidence="5">
    <location>
        <begin position="26"/>
        <end position="78"/>
    </location>
</feature>
<protein>
    <recommendedName>
        <fullName evidence="5">Cystatin domain-containing protein</fullName>
    </recommendedName>
</protein>
<name>A0A9Q0GDL4_9ROSI</name>
<dbReference type="Pfam" id="PF16845">
    <property type="entry name" value="SQAPI"/>
    <property type="match status" value="1"/>
</dbReference>
<dbReference type="Gene3D" id="3.10.450.10">
    <property type="match status" value="1"/>
</dbReference>
<evidence type="ECO:0000313" key="7">
    <source>
        <dbReference type="Proteomes" id="UP001141552"/>
    </source>
</evidence>
<dbReference type="AlphaFoldDB" id="A0A9Q0GDL4"/>
<feature type="signal peptide" evidence="4">
    <location>
        <begin position="1"/>
        <end position="20"/>
    </location>
</feature>
<keyword evidence="2" id="KW-0789">Thiol protease inhibitor</keyword>
<keyword evidence="4" id="KW-0732">Signal</keyword>
<evidence type="ECO:0000256" key="1">
    <source>
        <dbReference type="ARBA" id="ARBA00022690"/>
    </source>
</evidence>
<reference evidence="6" key="1">
    <citation type="submission" date="2022-02" db="EMBL/GenBank/DDBJ databases">
        <authorList>
            <person name="Henning P.M."/>
            <person name="McCubbin A.G."/>
            <person name="Shore J.S."/>
        </authorList>
    </citation>
    <scope>NUCLEOTIDE SEQUENCE</scope>
    <source>
        <strain evidence="6">F60SS</strain>
        <tissue evidence="6">Leaves</tissue>
    </source>
</reference>
<organism evidence="6 7">
    <name type="scientific">Turnera subulata</name>
    <dbReference type="NCBI Taxonomy" id="218843"/>
    <lineage>
        <taxon>Eukaryota</taxon>
        <taxon>Viridiplantae</taxon>
        <taxon>Streptophyta</taxon>
        <taxon>Embryophyta</taxon>
        <taxon>Tracheophyta</taxon>
        <taxon>Spermatophyta</taxon>
        <taxon>Magnoliopsida</taxon>
        <taxon>eudicotyledons</taxon>
        <taxon>Gunneridae</taxon>
        <taxon>Pentapetalae</taxon>
        <taxon>rosids</taxon>
        <taxon>fabids</taxon>
        <taxon>Malpighiales</taxon>
        <taxon>Passifloraceae</taxon>
        <taxon>Turnera</taxon>
    </lineage>
</organism>
<dbReference type="GO" id="GO:0004869">
    <property type="term" value="F:cysteine-type endopeptidase inhibitor activity"/>
    <property type="evidence" value="ECO:0007669"/>
    <property type="project" value="UniProtKB-KW"/>
</dbReference>
<comment type="caution">
    <text evidence="6">The sequence shown here is derived from an EMBL/GenBank/DDBJ whole genome shotgun (WGS) entry which is preliminary data.</text>
</comment>
<feature type="region of interest" description="Disordered" evidence="3">
    <location>
        <begin position="403"/>
        <end position="430"/>
    </location>
</feature>
<evidence type="ECO:0000256" key="3">
    <source>
        <dbReference type="SAM" id="MobiDB-lite"/>
    </source>
</evidence>
<dbReference type="Proteomes" id="UP001141552">
    <property type="component" value="Unassembled WGS sequence"/>
</dbReference>
<feature type="chain" id="PRO_5040184943" description="Cystatin domain-containing protein" evidence="4">
    <location>
        <begin position="21"/>
        <end position="542"/>
    </location>
</feature>
<accession>A0A9Q0GDL4</accession>